<gene>
    <name evidence="2" type="ORF">M440DRAFT_106818</name>
</gene>
<evidence type="ECO:0000313" key="2">
    <source>
        <dbReference type="EMBL" id="PTB74926.1"/>
    </source>
</evidence>
<evidence type="ECO:0008006" key="4">
    <source>
        <dbReference type="Google" id="ProtNLM"/>
    </source>
</evidence>
<keyword evidence="1" id="KW-0472">Membrane</keyword>
<feature type="transmembrane region" description="Helical" evidence="1">
    <location>
        <begin position="87"/>
        <end position="120"/>
    </location>
</feature>
<keyword evidence="3" id="KW-1185">Reference proteome</keyword>
<evidence type="ECO:0000313" key="3">
    <source>
        <dbReference type="Proteomes" id="UP000240760"/>
    </source>
</evidence>
<reference evidence="2 3" key="1">
    <citation type="submission" date="2016-07" db="EMBL/GenBank/DDBJ databases">
        <title>Multiple horizontal gene transfer events from other fungi enriched the ability of initially mycotrophic Trichoderma (Ascomycota) to feed on dead plant biomass.</title>
        <authorList>
            <consortium name="DOE Joint Genome Institute"/>
            <person name="Aerts A."/>
            <person name="Atanasova L."/>
            <person name="Chenthamara K."/>
            <person name="Zhang J."/>
            <person name="Grujic M."/>
            <person name="Henrissat B."/>
            <person name="Kuo A."/>
            <person name="Salamov A."/>
            <person name="Lipzen A."/>
            <person name="Labutti K."/>
            <person name="Barry K."/>
            <person name="Miao Y."/>
            <person name="Rahimi M.J."/>
            <person name="Shen Q."/>
            <person name="Grigoriev I.V."/>
            <person name="Kubicek C.P."/>
            <person name="Druzhinina I.S."/>
        </authorList>
    </citation>
    <scope>NUCLEOTIDE SEQUENCE [LARGE SCALE GENOMIC DNA]</scope>
    <source>
        <strain evidence="2 3">ATCC 18648</strain>
    </source>
</reference>
<name>A0A2T4C087_TRILO</name>
<keyword evidence="1" id="KW-1133">Transmembrane helix</keyword>
<protein>
    <recommendedName>
        <fullName evidence="4">Transmembrane protein</fullName>
    </recommendedName>
</protein>
<dbReference type="AlphaFoldDB" id="A0A2T4C087"/>
<keyword evidence="1" id="KW-0812">Transmembrane</keyword>
<proteinExistence type="predicted"/>
<organism evidence="2 3">
    <name type="scientific">Trichoderma longibrachiatum ATCC 18648</name>
    <dbReference type="NCBI Taxonomy" id="983965"/>
    <lineage>
        <taxon>Eukaryota</taxon>
        <taxon>Fungi</taxon>
        <taxon>Dikarya</taxon>
        <taxon>Ascomycota</taxon>
        <taxon>Pezizomycotina</taxon>
        <taxon>Sordariomycetes</taxon>
        <taxon>Hypocreomycetidae</taxon>
        <taxon>Hypocreales</taxon>
        <taxon>Hypocreaceae</taxon>
        <taxon>Trichoderma</taxon>
    </lineage>
</organism>
<dbReference type="Proteomes" id="UP000240760">
    <property type="component" value="Unassembled WGS sequence"/>
</dbReference>
<accession>A0A2T4C087</accession>
<evidence type="ECO:0000256" key="1">
    <source>
        <dbReference type="SAM" id="Phobius"/>
    </source>
</evidence>
<dbReference type="EMBL" id="KZ679135">
    <property type="protein sequence ID" value="PTB74926.1"/>
    <property type="molecule type" value="Genomic_DNA"/>
</dbReference>
<sequence>MRRRRGRFGRNRRWQKLRRCRRTSGEGISRGRGRSGGICVLYTIVCCGRDCAVFQRWSTLSHKGPIFLLIVVSFRPFYLSEAQKPSIIWLLFSFVSQLRCFHCSVLFVVAVFALIFVCWFL</sequence>